<evidence type="ECO:0000313" key="2">
    <source>
        <dbReference type="Proteomes" id="UP000824002"/>
    </source>
</evidence>
<protein>
    <submittedName>
        <fullName evidence="1">Uncharacterized protein</fullName>
    </submittedName>
</protein>
<proteinExistence type="predicted"/>
<dbReference type="AlphaFoldDB" id="A0A9D1FPW0"/>
<dbReference type="EMBL" id="DVJP01000082">
    <property type="protein sequence ID" value="HIS77674.1"/>
    <property type="molecule type" value="Genomic_DNA"/>
</dbReference>
<reference evidence="1" key="2">
    <citation type="journal article" date="2021" name="PeerJ">
        <title>Extensive microbial diversity within the chicken gut microbiome revealed by metagenomics and culture.</title>
        <authorList>
            <person name="Gilroy R."/>
            <person name="Ravi A."/>
            <person name="Getino M."/>
            <person name="Pursley I."/>
            <person name="Horton D.L."/>
            <person name="Alikhan N.F."/>
            <person name="Baker D."/>
            <person name="Gharbi K."/>
            <person name="Hall N."/>
            <person name="Watson M."/>
            <person name="Adriaenssens E.M."/>
            <person name="Foster-Nyarko E."/>
            <person name="Jarju S."/>
            <person name="Secka A."/>
            <person name="Antonio M."/>
            <person name="Oren A."/>
            <person name="Chaudhuri R.R."/>
            <person name="La Ragione R."/>
            <person name="Hildebrand F."/>
            <person name="Pallen M.J."/>
        </authorList>
    </citation>
    <scope>NUCLEOTIDE SEQUENCE</scope>
    <source>
        <strain evidence="1">CHK199-13235</strain>
    </source>
</reference>
<name>A0A9D1FPW0_9FIRM</name>
<dbReference type="Proteomes" id="UP000824002">
    <property type="component" value="Unassembled WGS sequence"/>
</dbReference>
<reference evidence="1" key="1">
    <citation type="submission" date="2020-10" db="EMBL/GenBank/DDBJ databases">
        <authorList>
            <person name="Gilroy R."/>
        </authorList>
    </citation>
    <scope>NUCLEOTIDE SEQUENCE</scope>
    <source>
        <strain evidence="1">CHK199-13235</strain>
    </source>
</reference>
<gene>
    <name evidence="1" type="ORF">IAB51_12890</name>
</gene>
<dbReference type="InterPro" id="IPR008928">
    <property type="entry name" value="6-hairpin_glycosidase_sf"/>
</dbReference>
<organism evidence="1 2">
    <name type="scientific">Candidatus Merdivicinus excrementipullorum</name>
    <dbReference type="NCBI Taxonomy" id="2840867"/>
    <lineage>
        <taxon>Bacteria</taxon>
        <taxon>Bacillati</taxon>
        <taxon>Bacillota</taxon>
        <taxon>Clostridia</taxon>
        <taxon>Eubacteriales</taxon>
        <taxon>Oscillospiraceae</taxon>
        <taxon>Oscillospiraceae incertae sedis</taxon>
        <taxon>Candidatus Merdivicinus</taxon>
    </lineage>
</organism>
<dbReference type="GO" id="GO:0005975">
    <property type="term" value="P:carbohydrate metabolic process"/>
    <property type="evidence" value="ECO:0007669"/>
    <property type="project" value="InterPro"/>
</dbReference>
<sequence length="726" mass="82020">MKLHIQKENRLECAWDLREGTEDLGNWAVSLARVPLKSGWEYTLKVTAKQPAGNVVITVSEVKEGWTRENYVFAPAGMYNGNRFKSLPLEYPPIAVGNVDDVPDPEPVITDVPRISKDGESKIELMAGDLSKPLFGYFSPKNKQAFFFLFTQRSFPEQDNSIRVEEVGDTAEFALVVPGYRSKIYHFMHSDCQSDDKGADMLAGESVTIRFRLYEQPCQSVTEYLAQFMDLRKEFNGPDEPVNVVPFSKAFQAVENKYNIHNWVCTERFYRSSNADSSICSQWQTGWVGGGMSTYPCFLAGTHLSKHRSWQTLEFLFREIWMGSGLMYGIYYNGRPYGDSIDPEGDKNILLLRKFTDAVYFVLKQFLLFEKDGTEIPEEWRKKLQVSLETLRDLFEVNGQFGQFVDVSSKKILVRGTSSAATGIGALALGWAYYKEGSFLETACKAGEYYFHNYLEKGFSNGGPGEICQCPDSESAFGLLESYMALYNVTGDARWLPYAEASANLAASWCVSYDFQFPAKSQFARRGIKSAGAVWASIQNKHAAPGICTLSGVSLFELYRATGKAQYLGLFREISHSITQFVSLDENPFQNTWGGTQYGMYSYEGQSGERVQLSDWEGRENVGEFPGGACWCEVSIMLNYVENPGVYVVVDQEKIFCFDHIIARTVRANNDELALELENPTQYDAVVSVFAEKSYQQKKPMPVNPWDGYQKVRVEKRGKTVIHLTK</sequence>
<comment type="caution">
    <text evidence="1">The sequence shown here is derived from an EMBL/GenBank/DDBJ whole genome shotgun (WGS) entry which is preliminary data.</text>
</comment>
<accession>A0A9D1FPW0</accession>
<dbReference type="SUPFAM" id="SSF48208">
    <property type="entry name" value="Six-hairpin glycosidases"/>
    <property type="match status" value="1"/>
</dbReference>
<evidence type="ECO:0000313" key="1">
    <source>
        <dbReference type="EMBL" id="HIS77674.1"/>
    </source>
</evidence>